<evidence type="ECO:0000313" key="2">
    <source>
        <dbReference type="Proteomes" id="UP000054359"/>
    </source>
</evidence>
<sequence length="52" mass="5772">MEMSDFNSLVKIAMIKSKLTSVRCFHNQIQECIQDGSGSHDNGEGHLNVALH</sequence>
<dbReference type="Proteomes" id="UP000054359">
    <property type="component" value="Unassembled WGS sequence"/>
</dbReference>
<keyword evidence="2" id="KW-1185">Reference proteome</keyword>
<feature type="non-terminal residue" evidence="1">
    <location>
        <position position="52"/>
    </location>
</feature>
<dbReference type="AlphaFoldDB" id="A0A087THL7"/>
<accession>A0A087THL7</accession>
<evidence type="ECO:0000313" key="1">
    <source>
        <dbReference type="EMBL" id="KFM64606.1"/>
    </source>
</evidence>
<organism evidence="1 2">
    <name type="scientific">Stegodyphus mimosarum</name>
    <name type="common">African social velvet spider</name>
    <dbReference type="NCBI Taxonomy" id="407821"/>
    <lineage>
        <taxon>Eukaryota</taxon>
        <taxon>Metazoa</taxon>
        <taxon>Ecdysozoa</taxon>
        <taxon>Arthropoda</taxon>
        <taxon>Chelicerata</taxon>
        <taxon>Arachnida</taxon>
        <taxon>Araneae</taxon>
        <taxon>Araneomorphae</taxon>
        <taxon>Entelegynae</taxon>
        <taxon>Eresoidea</taxon>
        <taxon>Eresidae</taxon>
        <taxon>Stegodyphus</taxon>
    </lineage>
</organism>
<dbReference type="EMBL" id="KK115265">
    <property type="protein sequence ID" value="KFM64606.1"/>
    <property type="molecule type" value="Genomic_DNA"/>
</dbReference>
<protein>
    <submittedName>
        <fullName evidence="1">Uncharacterized protein</fullName>
    </submittedName>
</protein>
<reference evidence="1 2" key="1">
    <citation type="submission" date="2013-11" db="EMBL/GenBank/DDBJ databases">
        <title>Genome sequencing of Stegodyphus mimosarum.</title>
        <authorList>
            <person name="Bechsgaard J."/>
        </authorList>
    </citation>
    <scope>NUCLEOTIDE SEQUENCE [LARGE SCALE GENOMIC DNA]</scope>
</reference>
<proteinExistence type="predicted"/>
<name>A0A087THL7_STEMI</name>
<gene>
    <name evidence="1" type="ORF">X975_25134</name>
</gene>